<keyword evidence="1" id="KW-0732">Signal</keyword>
<comment type="similarity">
    <text evidence="1">Belongs to the plant dirigent protein family.</text>
</comment>
<accession>A0ABD1P833</accession>
<reference evidence="3" key="1">
    <citation type="submission" date="2024-07" db="EMBL/GenBank/DDBJ databases">
        <title>Two chromosome-level genome assemblies of Korean endemic species Abeliophyllum distichum and Forsythia ovata (Oleaceae).</title>
        <authorList>
            <person name="Jang H."/>
        </authorList>
    </citation>
    <scope>NUCLEOTIDE SEQUENCE [LARGE SCALE GENOMIC DNA]</scope>
</reference>
<dbReference type="EMBL" id="JBFOLK010000014">
    <property type="protein sequence ID" value="KAL2460038.1"/>
    <property type="molecule type" value="Genomic_DNA"/>
</dbReference>
<proteinExistence type="inferred from homology"/>
<feature type="chain" id="PRO_5044524792" description="Dirigent protein" evidence="1">
    <location>
        <begin position="24"/>
        <end position="137"/>
    </location>
</feature>
<sequence>MGKFSIVMFMFCSLVIAMAYGNAQEQARFQNLCRGTEKTTTLQIFIQDELGGKNKTVWEVARSSITANSPTLFGQVRVLDDLITAGPSRTSEKIGRAQGLITSADLKEPALGNELELYIYRWALQRKYTMHFGEESI</sequence>
<dbReference type="Proteomes" id="UP001604336">
    <property type="component" value="Unassembled WGS sequence"/>
</dbReference>
<comment type="subunit">
    <text evidence="1">Homodimer.</text>
</comment>
<organism evidence="2 3">
    <name type="scientific">Abeliophyllum distichum</name>
    <dbReference type="NCBI Taxonomy" id="126358"/>
    <lineage>
        <taxon>Eukaryota</taxon>
        <taxon>Viridiplantae</taxon>
        <taxon>Streptophyta</taxon>
        <taxon>Embryophyta</taxon>
        <taxon>Tracheophyta</taxon>
        <taxon>Spermatophyta</taxon>
        <taxon>Magnoliopsida</taxon>
        <taxon>eudicotyledons</taxon>
        <taxon>Gunneridae</taxon>
        <taxon>Pentapetalae</taxon>
        <taxon>asterids</taxon>
        <taxon>lamiids</taxon>
        <taxon>Lamiales</taxon>
        <taxon>Oleaceae</taxon>
        <taxon>Forsythieae</taxon>
        <taxon>Abeliophyllum</taxon>
    </lineage>
</organism>
<evidence type="ECO:0000256" key="1">
    <source>
        <dbReference type="RuleBase" id="RU363099"/>
    </source>
</evidence>
<gene>
    <name evidence="2" type="ORF">Adt_43458</name>
</gene>
<comment type="subcellular location">
    <subcellularLocation>
        <location evidence="1">Secreted</location>
        <location evidence="1">Extracellular space</location>
        <location evidence="1">Apoplast</location>
    </subcellularLocation>
</comment>
<evidence type="ECO:0000313" key="3">
    <source>
        <dbReference type="Proteomes" id="UP001604336"/>
    </source>
</evidence>
<name>A0ABD1P833_9LAMI</name>
<dbReference type="PANTHER" id="PTHR21495">
    <property type="entry name" value="NUCLEOPORIN-RELATED"/>
    <property type="match status" value="1"/>
</dbReference>
<keyword evidence="1" id="KW-0052">Apoplast</keyword>
<comment type="caution">
    <text evidence="2">The sequence shown here is derived from an EMBL/GenBank/DDBJ whole genome shotgun (WGS) entry which is preliminary data.</text>
</comment>
<keyword evidence="3" id="KW-1185">Reference proteome</keyword>
<feature type="signal peptide" evidence="1">
    <location>
        <begin position="1"/>
        <end position="23"/>
    </location>
</feature>
<dbReference type="Pfam" id="PF03018">
    <property type="entry name" value="Dirigent"/>
    <property type="match status" value="1"/>
</dbReference>
<keyword evidence="1" id="KW-0964">Secreted</keyword>
<evidence type="ECO:0000313" key="2">
    <source>
        <dbReference type="EMBL" id="KAL2460038.1"/>
    </source>
</evidence>
<comment type="function">
    <text evidence="1">Dirigent proteins impart stereoselectivity on the phenoxy radical-coupling reaction, yielding optically active lignans from two molecules of coniferyl alcohol in the biosynthesis of lignans, flavonolignans, and alkaloids and thus plays a central role in plant secondary metabolism.</text>
</comment>
<dbReference type="AlphaFoldDB" id="A0ABD1P833"/>
<dbReference type="GO" id="GO:0048046">
    <property type="term" value="C:apoplast"/>
    <property type="evidence" value="ECO:0007669"/>
    <property type="project" value="UniProtKB-SubCell"/>
</dbReference>
<protein>
    <recommendedName>
        <fullName evidence="1">Dirigent protein</fullName>
    </recommendedName>
</protein>
<dbReference type="InterPro" id="IPR004265">
    <property type="entry name" value="Dirigent"/>
</dbReference>